<dbReference type="EMBL" id="SDGY01000001">
    <property type="protein sequence ID" value="TYC46835.1"/>
    <property type="molecule type" value="Genomic_DNA"/>
</dbReference>
<reference evidence="1 2" key="1">
    <citation type="submission" date="2019-01" db="EMBL/GenBank/DDBJ databases">
        <title>Leuconostoc litchii sp. nov., a novel lactic acid bacterium isolated from lychee.</title>
        <authorList>
            <person name="Wang L.-T."/>
        </authorList>
    </citation>
    <scope>NUCLEOTIDE SEQUENCE [LARGE SCALE GENOMIC DNA]</scope>
    <source>
        <strain evidence="1 2">MB7</strain>
    </source>
</reference>
<evidence type="ECO:0000313" key="2">
    <source>
        <dbReference type="Proteomes" id="UP000442244"/>
    </source>
</evidence>
<keyword evidence="2" id="KW-1185">Reference proteome</keyword>
<protein>
    <submittedName>
        <fullName evidence="1">Uncharacterized protein</fullName>
    </submittedName>
</protein>
<proteinExistence type="predicted"/>
<accession>A0A6P2CLG6</accession>
<comment type="caution">
    <text evidence="1">The sequence shown here is derived from an EMBL/GenBank/DDBJ whole genome shotgun (WGS) entry which is preliminary data.</text>
</comment>
<dbReference type="Proteomes" id="UP000442244">
    <property type="component" value="Unassembled WGS sequence"/>
</dbReference>
<evidence type="ECO:0000313" key="1">
    <source>
        <dbReference type="EMBL" id="TYC46835.1"/>
    </source>
</evidence>
<gene>
    <name evidence="1" type="ORF">ESZ47_01455</name>
</gene>
<name>A0A6P2CLG6_9LACO</name>
<sequence length="71" mass="7712">MPLMTPGPTGNSDSTLSLAANILSSVYEHNAQLYTHLGRTELSQSEPITIEQAAKDFQTLVETVRSSKYGN</sequence>
<organism evidence="1 2">
    <name type="scientific">Leuconostoc litchii</name>
    <dbReference type="NCBI Taxonomy" id="1981069"/>
    <lineage>
        <taxon>Bacteria</taxon>
        <taxon>Bacillati</taxon>
        <taxon>Bacillota</taxon>
        <taxon>Bacilli</taxon>
        <taxon>Lactobacillales</taxon>
        <taxon>Lactobacillaceae</taxon>
        <taxon>Leuconostoc</taxon>
    </lineage>
</organism>
<dbReference type="RefSeq" id="WP_084033699.1">
    <property type="nucleotide sequence ID" value="NZ_BSUV01000001.1"/>
</dbReference>
<dbReference type="AlphaFoldDB" id="A0A6P2CLG6"/>